<reference evidence="16 17" key="1">
    <citation type="submission" date="2012-08" db="EMBL/GenBank/DDBJ databases">
        <title>Oryza genome evolution.</title>
        <authorList>
            <person name="Wing R.A."/>
        </authorList>
    </citation>
    <scope>NUCLEOTIDE SEQUENCE</scope>
</reference>
<reference evidence="16" key="3">
    <citation type="submission" date="2015-04" db="UniProtKB">
        <authorList>
            <consortium name="EnsemblPlants"/>
        </authorList>
    </citation>
    <scope>IDENTIFICATION</scope>
</reference>
<reference evidence="17" key="2">
    <citation type="submission" date="2013-12" db="EMBL/GenBank/DDBJ databases">
        <authorList>
            <person name="Yu Y."/>
            <person name="Lee S."/>
            <person name="de Baynast K."/>
            <person name="Wissotski M."/>
            <person name="Liu L."/>
            <person name="Talag J."/>
            <person name="Goicoechea J."/>
            <person name="Angelova A."/>
            <person name="Jetty R."/>
            <person name="Kudrna D."/>
            <person name="Golser W."/>
            <person name="Rivera L."/>
            <person name="Zhang J."/>
            <person name="Wing R."/>
        </authorList>
    </citation>
    <scope>NUCLEOTIDE SEQUENCE</scope>
</reference>
<dbReference type="Pfam" id="PF14380">
    <property type="entry name" value="WAK_assoc"/>
    <property type="match status" value="1"/>
</dbReference>
<evidence type="ECO:0000256" key="5">
    <source>
        <dbReference type="ARBA" id="ARBA00022729"/>
    </source>
</evidence>
<dbReference type="Gene3D" id="1.10.510.10">
    <property type="entry name" value="Transferase(Phosphotransferase) domain 1"/>
    <property type="match status" value="1"/>
</dbReference>
<dbReference type="SMART" id="SM00220">
    <property type="entry name" value="S_TKc"/>
    <property type="match status" value="1"/>
</dbReference>
<dbReference type="FunFam" id="3.30.200.20:FF:000162">
    <property type="entry name" value="Adenine nucleotide alpha hydrolase-like domain kinase"/>
    <property type="match status" value="1"/>
</dbReference>
<accession>A0A0D9UWI3</accession>
<dbReference type="GO" id="GO:0030247">
    <property type="term" value="F:polysaccharide binding"/>
    <property type="evidence" value="ECO:0007669"/>
    <property type="project" value="InterPro"/>
</dbReference>
<evidence type="ECO:0000256" key="4">
    <source>
        <dbReference type="ARBA" id="ARBA00022692"/>
    </source>
</evidence>
<keyword evidence="11" id="KW-0325">Glycoprotein</keyword>
<dbReference type="FunFam" id="1.10.510.10:FF:000161">
    <property type="entry name" value="Wall-associated receptor kinase-like 20"/>
    <property type="match status" value="1"/>
</dbReference>
<dbReference type="Gramene" id="LPERR01G02190.1">
    <property type="protein sequence ID" value="LPERR01G02190.1"/>
    <property type="gene ID" value="LPERR01G02190"/>
</dbReference>
<dbReference type="PANTHER" id="PTHR46008:SF56">
    <property type="entry name" value="OS01G0136800 PROTEIN"/>
    <property type="match status" value="1"/>
</dbReference>
<feature type="binding site" evidence="12">
    <location>
        <position position="366"/>
    </location>
    <ligand>
        <name>ATP</name>
        <dbReference type="ChEBI" id="CHEBI:30616"/>
    </ligand>
</feature>
<evidence type="ECO:0000256" key="14">
    <source>
        <dbReference type="SAM" id="SignalP"/>
    </source>
</evidence>
<keyword evidence="4 13" id="KW-0812">Transmembrane</keyword>
<dbReference type="CDD" id="cd14066">
    <property type="entry name" value="STKc_IRAK"/>
    <property type="match status" value="1"/>
</dbReference>
<evidence type="ECO:0000256" key="7">
    <source>
        <dbReference type="ARBA" id="ARBA00022777"/>
    </source>
</evidence>
<dbReference type="SUPFAM" id="SSF56112">
    <property type="entry name" value="Protein kinase-like (PK-like)"/>
    <property type="match status" value="1"/>
</dbReference>
<evidence type="ECO:0000256" key="1">
    <source>
        <dbReference type="ARBA" id="ARBA00004167"/>
    </source>
</evidence>
<dbReference type="HOGENOM" id="CLU_000288_115_3_1"/>
<feature type="signal peptide" evidence="14">
    <location>
        <begin position="1"/>
        <end position="18"/>
    </location>
</feature>
<evidence type="ECO:0000256" key="10">
    <source>
        <dbReference type="ARBA" id="ARBA00023136"/>
    </source>
</evidence>
<evidence type="ECO:0000256" key="11">
    <source>
        <dbReference type="ARBA" id="ARBA00023180"/>
    </source>
</evidence>
<dbReference type="PROSITE" id="PS00107">
    <property type="entry name" value="PROTEIN_KINASE_ATP"/>
    <property type="match status" value="1"/>
</dbReference>
<dbReference type="GO" id="GO:0004674">
    <property type="term" value="F:protein serine/threonine kinase activity"/>
    <property type="evidence" value="ECO:0007669"/>
    <property type="project" value="UniProtKB-KW"/>
</dbReference>
<feature type="chain" id="PRO_5002346954" description="Protein kinase domain-containing protein" evidence="14">
    <location>
        <begin position="19"/>
        <end position="657"/>
    </location>
</feature>
<evidence type="ECO:0000256" key="12">
    <source>
        <dbReference type="PROSITE-ProRule" id="PRU10141"/>
    </source>
</evidence>
<dbReference type="InterPro" id="IPR017441">
    <property type="entry name" value="Protein_kinase_ATP_BS"/>
</dbReference>
<evidence type="ECO:0000256" key="2">
    <source>
        <dbReference type="ARBA" id="ARBA00022527"/>
    </source>
</evidence>
<feature type="domain" description="Protein kinase" evidence="15">
    <location>
        <begin position="338"/>
        <end position="620"/>
    </location>
</feature>
<dbReference type="EnsemblPlants" id="LPERR01G02190.1">
    <property type="protein sequence ID" value="LPERR01G02190.1"/>
    <property type="gene ID" value="LPERR01G02190"/>
</dbReference>
<evidence type="ECO:0000259" key="15">
    <source>
        <dbReference type="PROSITE" id="PS50011"/>
    </source>
</evidence>
<proteinExistence type="predicted"/>
<dbReference type="PROSITE" id="PS50011">
    <property type="entry name" value="PROTEIN_KINASE_DOM"/>
    <property type="match status" value="1"/>
</dbReference>
<evidence type="ECO:0000256" key="9">
    <source>
        <dbReference type="ARBA" id="ARBA00022989"/>
    </source>
</evidence>
<evidence type="ECO:0000256" key="3">
    <source>
        <dbReference type="ARBA" id="ARBA00022679"/>
    </source>
</evidence>
<dbReference type="Pfam" id="PF13947">
    <property type="entry name" value="GUB_WAK_bind"/>
    <property type="match status" value="1"/>
</dbReference>
<keyword evidence="7" id="KW-0418">Kinase</keyword>
<keyword evidence="9 13" id="KW-1133">Transmembrane helix</keyword>
<dbReference type="AlphaFoldDB" id="A0A0D9UWI3"/>
<keyword evidence="5 14" id="KW-0732">Signal</keyword>
<protein>
    <recommendedName>
        <fullName evidence="15">Protein kinase domain-containing protein</fullName>
    </recommendedName>
</protein>
<dbReference type="InterPro" id="IPR000719">
    <property type="entry name" value="Prot_kinase_dom"/>
</dbReference>
<evidence type="ECO:0000256" key="8">
    <source>
        <dbReference type="ARBA" id="ARBA00022840"/>
    </source>
</evidence>
<dbReference type="InterPro" id="IPR032872">
    <property type="entry name" value="WAK_assoc_C"/>
</dbReference>
<dbReference type="InterPro" id="IPR011009">
    <property type="entry name" value="Kinase-like_dom_sf"/>
</dbReference>
<dbReference type="PANTHER" id="PTHR46008">
    <property type="entry name" value="LEAF RUST 10 DISEASE-RESISTANCE LOCUS RECEPTOR-LIKE PROTEIN KINASE-LIKE 1.4"/>
    <property type="match status" value="1"/>
</dbReference>
<dbReference type="InterPro" id="IPR025287">
    <property type="entry name" value="WAK_GUB"/>
</dbReference>
<keyword evidence="10 13" id="KW-0472">Membrane</keyword>
<organism evidence="16 17">
    <name type="scientific">Leersia perrieri</name>
    <dbReference type="NCBI Taxonomy" id="77586"/>
    <lineage>
        <taxon>Eukaryota</taxon>
        <taxon>Viridiplantae</taxon>
        <taxon>Streptophyta</taxon>
        <taxon>Embryophyta</taxon>
        <taxon>Tracheophyta</taxon>
        <taxon>Spermatophyta</taxon>
        <taxon>Magnoliopsida</taxon>
        <taxon>Liliopsida</taxon>
        <taxon>Poales</taxon>
        <taxon>Poaceae</taxon>
        <taxon>BOP clade</taxon>
        <taxon>Oryzoideae</taxon>
        <taxon>Oryzeae</taxon>
        <taxon>Oryzinae</taxon>
        <taxon>Leersia</taxon>
    </lineage>
</organism>
<dbReference type="Gene3D" id="3.30.200.20">
    <property type="entry name" value="Phosphorylase Kinase, domain 1"/>
    <property type="match status" value="1"/>
</dbReference>
<evidence type="ECO:0000313" key="17">
    <source>
        <dbReference type="Proteomes" id="UP000032180"/>
    </source>
</evidence>
<dbReference type="GO" id="GO:0005886">
    <property type="term" value="C:plasma membrane"/>
    <property type="evidence" value="ECO:0007669"/>
    <property type="project" value="UniProtKB-ARBA"/>
</dbReference>
<dbReference type="GO" id="GO:0005524">
    <property type="term" value="F:ATP binding"/>
    <property type="evidence" value="ECO:0007669"/>
    <property type="project" value="UniProtKB-UniRule"/>
</dbReference>
<evidence type="ECO:0000256" key="6">
    <source>
        <dbReference type="ARBA" id="ARBA00022741"/>
    </source>
</evidence>
<dbReference type="eggNOG" id="KOG1187">
    <property type="taxonomic scope" value="Eukaryota"/>
</dbReference>
<evidence type="ECO:0000256" key="13">
    <source>
        <dbReference type="SAM" id="Phobius"/>
    </source>
</evidence>
<name>A0A0D9UWI3_9ORYZ</name>
<keyword evidence="2" id="KW-0723">Serine/threonine-protein kinase</keyword>
<keyword evidence="8 12" id="KW-0067">ATP-binding</keyword>
<dbReference type="Pfam" id="PF00069">
    <property type="entry name" value="Pkinase"/>
    <property type="match status" value="1"/>
</dbReference>
<feature type="transmembrane region" description="Helical" evidence="13">
    <location>
        <begin position="264"/>
        <end position="286"/>
    </location>
</feature>
<evidence type="ECO:0000313" key="16">
    <source>
        <dbReference type="EnsemblPlants" id="LPERR01G02190.1"/>
    </source>
</evidence>
<keyword evidence="6 12" id="KW-0547">Nucleotide-binding</keyword>
<dbReference type="STRING" id="77586.A0A0D9UWI3"/>
<dbReference type="Proteomes" id="UP000032180">
    <property type="component" value="Chromosome 1"/>
</dbReference>
<comment type="subcellular location">
    <subcellularLocation>
        <location evidence="1">Membrane</location>
        <topology evidence="1">Single-pass membrane protein</topology>
    </subcellularLocation>
</comment>
<keyword evidence="3" id="KW-0808">Transferase</keyword>
<dbReference type="PROSITE" id="PS00108">
    <property type="entry name" value="PROTEIN_KINASE_ST"/>
    <property type="match status" value="1"/>
</dbReference>
<sequence length="657" mass="72162">MHPALLLLLASLLHVATATGSNGKETSGNISCTPARCGNLTIRYPFSLGGVQPAYCGYPVLDLTCDNNGTAYLSRTFRDHLYRIDKIFYENGSLVAAVQTTFASGDVCPVPDFNVTSSLSPYPFIISNTNKYLIFVYNCSLPKDFRHHLICANQTMGVDIYDRWNSTPRAGIPGNCSSVSVPVRWFNEGIVANQQYDQLISDGFLLEWMRPVMGDQDCDECTGRGGECRFVHLSFQCFCPDGLLCSNSSSTNSTSGRINRGIKVAIGTAATIVCLTMLGTASILLYTRRKRKRSASLKGLIRGGSTPMPSLTKEFSLSGLTSTHIFTYEELDDATDGFSDANELGVGGFGTVYKGKLRDGSTVAVKRLYKNSYKSVEQFQNEVGILSRLRHPNLVTLYGCTSPTNSHDLLLVYEFVPNGTLADHLHGRIATTTILDWPTRLAVAVETASALNYLHNVDPPVVHRDVKTNNILLDEDYHVKVADFGLSRLFPADGATHVSTAPQGTPGYLDPMYHRCYQLTDKSDVYSFGVVLVELISSKPAVDMSRRGGDVNLSNMAVHMIQCYEIDRLVDPRIGYGSDGETKRTVDLVAEVAFRCLQPEQDVRPAIGEVLDVLREAQRIDKVKDDDVGLLKKSRDGSPDCVMYQWISPSSTCNNSS</sequence>
<dbReference type="InterPro" id="IPR008271">
    <property type="entry name" value="Ser/Thr_kinase_AS"/>
</dbReference>
<keyword evidence="17" id="KW-1185">Reference proteome</keyword>